<protein>
    <submittedName>
        <fullName evidence="4">LytR C-terminal domain-containing protein</fullName>
    </submittedName>
</protein>
<keyword evidence="2" id="KW-0812">Transmembrane</keyword>
<sequence>MTTYPHDEFDDVPESTERRGVHRSAQPRPAALKPILITGAVALLLGIIVYLAFPTLGVRADAGKAPSAPVSTAAPKPSATPTPSAPKPSAPPVDRTLTVSVFNGTATPGQAAKYGEKVTAAGWKLGPVGNWTGTAQTGSVVFYSVESAKASATALAAALGITDVRLGSGLEEPLVVVVGPGAP</sequence>
<proteinExistence type="predicted"/>
<feature type="compositionally biased region" description="Pro residues" evidence="1">
    <location>
        <begin position="78"/>
        <end position="91"/>
    </location>
</feature>
<organism evidence="4 5">
    <name type="scientific">Arthrobacter horti</name>
    <dbReference type="NCBI Taxonomy" id="3068273"/>
    <lineage>
        <taxon>Bacteria</taxon>
        <taxon>Bacillati</taxon>
        <taxon>Actinomycetota</taxon>
        <taxon>Actinomycetes</taxon>
        <taxon>Micrococcales</taxon>
        <taxon>Micrococcaceae</taxon>
        <taxon>Arthrobacter</taxon>
    </lineage>
</organism>
<dbReference type="Gene3D" id="3.30.70.2390">
    <property type="match status" value="1"/>
</dbReference>
<keyword evidence="2" id="KW-0472">Membrane</keyword>
<feature type="region of interest" description="Disordered" evidence="1">
    <location>
        <begin position="64"/>
        <end position="93"/>
    </location>
</feature>
<evidence type="ECO:0000259" key="3">
    <source>
        <dbReference type="Pfam" id="PF13399"/>
    </source>
</evidence>
<evidence type="ECO:0000313" key="5">
    <source>
        <dbReference type="Proteomes" id="UP001232725"/>
    </source>
</evidence>
<feature type="compositionally biased region" description="Low complexity" evidence="1">
    <location>
        <begin position="64"/>
        <end position="77"/>
    </location>
</feature>
<dbReference type="InterPro" id="IPR027381">
    <property type="entry name" value="LytR/CpsA/Psr_C"/>
</dbReference>
<dbReference type="EMBL" id="JAVALS010000007">
    <property type="protein sequence ID" value="MDP5227764.1"/>
    <property type="molecule type" value="Genomic_DNA"/>
</dbReference>
<gene>
    <name evidence="4" type="ORF">Q9R02_11415</name>
</gene>
<feature type="region of interest" description="Disordered" evidence="1">
    <location>
        <begin position="1"/>
        <end position="27"/>
    </location>
</feature>
<reference evidence="4 5" key="1">
    <citation type="submission" date="2023-08" db="EMBL/GenBank/DDBJ databases">
        <title>Arthrobacter horti sp. nov., isolated from forest soil.</title>
        <authorList>
            <person name="Park M."/>
        </authorList>
    </citation>
    <scope>NUCLEOTIDE SEQUENCE [LARGE SCALE GENOMIC DNA]</scope>
    <source>
        <strain evidence="4 5">YJM1</strain>
    </source>
</reference>
<accession>A0ABT9IRK9</accession>
<evidence type="ECO:0000313" key="4">
    <source>
        <dbReference type="EMBL" id="MDP5227764.1"/>
    </source>
</evidence>
<comment type="caution">
    <text evidence="4">The sequence shown here is derived from an EMBL/GenBank/DDBJ whole genome shotgun (WGS) entry which is preliminary data.</text>
</comment>
<feature type="domain" description="LytR/CpsA/Psr regulator C-terminal" evidence="3">
    <location>
        <begin position="97"/>
        <end position="180"/>
    </location>
</feature>
<keyword evidence="2" id="KW-1133">Transmembrane helix</keyword>
<dbReference type="Proteomes" id="UP001232725">
    <property type="component" value="Unassembled WGS sequence"/>
</dbReference>
<dbReference type="RefSeq" id="WP_305996817.1">
    <property type="nucleotide sequence ID" value="NZ_JAVALS010000007.1"/>
</dbReference>
<keyword evidence="5" id="KW-1185">Reference proteome</keyword>
<dbReference type="Pfam" id="PF13399">
    <property type="entry name" value="LytR_C"/>
    <property type="match status" value="1"/>
</dbReference>
<evidence type="ECO:0000256" key="1">
    <source>
        <dbReference type="SAM" id="MobiDB-lite"/>
    </source>
</evidence>
<name>A0ABT9IRK9_9MICC</name>
<feature type="transmembrane region" description="Helical" evidence="2">
    <location>
        <begin position="35"/>
        <end position="53"/>
    </location>
</feature>
<evidence type="ECO:0000256" key="2">
    <source>
        <dbReference type="SAM" id="Phobius"/>
    </source>
</evidence>